<evidence type="ECO:0000256" key="1">
    <source>
        <dbReference type="ARBA" id="ARBA00022927"/>
    </source>
</evidence>
<evidence type="ECO:0000313" key="3">
    <source>
        <dbReference type="EMBL" id="KAJ8767854.1"/>
    </source>
</evidence>
<evidence type="ECO:0000313" key="4">
    <source>
        <dbReference type="Proteomes" id="UP001159364"/>
    </source>
</evidence>
<evidence type="ECO:0000259" key="2">
    <source>
        <dbReference type="SMART" id="SM00503"/>
    </source>
</evidence>
<dbReference type="InterPro" id="IPR010989">
    <property type="entry name" value="SNARE"/>
</dbReference>
<feature type="domain" description="Syntaxin N-terminal" evidence="2">
    <location>
        <begin position="56"/>
        <end position="183"/>
    </location>
</feature>
<name>A0AAV8TP52_9ROSI</name>
<dbReference type="InterPro" id="IPR006011">
    <property type="entry name" value="Syntaxin_N"/>
</dbReference>
<dbReference type="SUPFAM" id="SSF47661">
    <property type="entry name" value="t-snare proteins"/>
    <property type="match status" value="1"/>
</dbReference>
<dbReference type="SMART" id="SM00503">
    <property type="entry name" value="SynN"/>
    <property type="match status" value="1"/>
</dbReference>
<proteinExistence type="predicted"/>
<dbReference type="EMBL" id="JAIWQS010000004">
    <property type="protein sequence ID" value="KAJ8767854.1"/>
    <property type="molecule type" value="Genomic_DNA"/>
</dbReference>
<organism evidence="3 4">
    <name type="scientific">Erythroxylum novogranatense</name>
    <dbReference type="NCBI Taxonomy" id="1862640"/>
    <lineage>
        <taxon>Eukaryota</taxon>
        <taxon>Viridiplantae</taxon>
        <taxon>Streptophyta</taxon>
        <taxon>Embryophyta</taxon>
        <taxon>Tracheophyta</taxon>
        <taxon>Spermatophyta</taxon>
        <taxon>Magnoliopsida</taxon>
        <taxon>eudicotyledons</taxon>
        <taxon>Gunneridae</taxon>
        <taxon>Pentapetalae</taxon>
        <taxon>rosids</taxon>
        <taxon>fabids</taxon>
        <taxon>Malpighiales</taxon>
        <taxon>Erythroxylaceae</taxon>
        <taxon>Erythroxylum</taxon>
    </lineage>
</organism>
<dbReference type="Proteomes" id="UP001159364">
    <property type="component" value="Linkage Group LG04"/>
</dbReference>
<accession>A0AAV8TP52</accession>
<dbReference type="Gene3D" id="1.20.58.70">
    <property type="match status" value="1"/>
</dbReference>
<dbReference type="CDD" id="cd00179">
    <property type="entry name" value="SynN"/>
    <property type="match status" value="1"/>
</dbReference>
<keyword evidence="1" id="KW-0653">Protein transport</keyword>
<dbReference type="GO" id="GO:0015031">
    <property type="term" value="P:protein transport"/>
    <property type="evidence" value="ECO:0007669"/>
    <property type="project" value="UniProtKB-KW"/>
</dbReference>
<sequence length="220" mass="25232">MLVTIISFVAGGICRTFAKMNDLMTQSFLSYVELKKQAQKDLEMELDVESGRLNPTDYPNLGQFFQEANGITLEMEEITNLLFNLQTLNEETKFVHSAKVLRGLRDQIESDIVAVLRKARVVKARLESLDRSNISNRKISELYREGSHIDRTRTSVTSGMRVKLRQLMNEFQVLREKIVTDFRNDLKKRYYNVTGKEPSEDMIEKMISGGGGIQTLTVEK</sequence>
<comment type="caution">
    <text evidence="3">The sequence shown here is derived from an EMBL/GenBank/DDBJ whole genome shotgun (WGS) entry which is preliminary data.</text>
</comment>
<dbReference type="Pfam" id="PF00804">
    <property type="entry name" value="Syntaxin"/>
    <property type="match status" value="1"/>
</dbReference>
<dbReference type="AlphaFoldDB" id="A0AAV8TP52"/>
<keyword evidence="4" id="KW-1185">Reference proteome</keyword>
<dbReference type="GO" id="GO:0016020">
    <property type="term" value="C:membrane"/>
    <property type="evidence" value="ECO:0007669"/>
    <property type="project" value="InterPro"/>
</dbReference>
<gene>
    <name evidence="3" type="ORF">K2173_020794</name>
</gene>
<protein>
    <recommendedName>
        <fullName evidence="2">Syntaxin N-terminal domain-containing protein</fullName>
    </recommendedName>
</protein>
<reference evidence="3 4" key="1">
    <citation type="submission" date="2021-09" db="EMBL/GenBank/DDBJ databases">
        <title>Genomic insights and catalytic innovation underlie evolution of tropane alkaloids biosynthesis.</title>
        <authorList>
            <person name="Wang Y.-J."/>
            <person name="Tian T."/>
            <person name="Huang J.-P."/>
            <person name="Huang S.-X."/>
        </authorList>
    </citation>
    <scope>NUCLEOTIDE SEQUENCE [LARGE SCALE GENOMIC DNA]</scope>
    <source>
        <strain evidence="3">KIB-2018</strain>
        <tissue evidence="3">Leaf</tissue>
    </source>
</reference>
<keyword evidence="1" id="KW-0813">Transport</keyword>
<dbReference type="GO" id="GO:0016192">
    <property type="term" value="P:vesicle-mediated transport"/>
    <property type="evidence" value="ECO:0007669"/>
    <property type="project" value="InterPro"/>
</dbReference>
<dbReference type="FunFam" id="1.20.58.70:FF:000003">
    <property type="entry name" value="Qa-SNARE, Sso1/Syntaxin1-type, SYP12A-group"/>
    <property type="match status" value="1"/>
</dbReference>